<dbReference type="EMBL" id="AZIL01000116">
    <property type="protein sequence ID" value="EWM29798.1"/>
    <property type="molecule type" value="Genomic_DNA"/>
</dbReference>
<evidence type="ECO:0000313" key="9">
    <source>
        <dbReference type="EMBL" id="EWM29798.1"/>
    </source>
</evidence>
<keyword evidence="2 7" id="KW-0732">Signal</keyword>
<evidence type="ECO:0000256" key="6">
    <source>
        <dbReference type="PROSITE-ProRule" id="PRU00555"/>
    </source>
</evidence>
<evidence type="ECO:0000256" key="1">
    <source>
        <dbReference type="ARBA" id="ARBA00013274"/>
    </source>
</evidence>
<dbReference type="GO" id="GO:0004622">
    <property type="term" value="F:phosphatidylcholine lysophospholipase activity"/>
    <property type="evidence" value="ECO:0007669"/>
    <property type="project" value="UniProtKB-EC"/>
</dbReference>
<dbReference type="GO" id="GO:0005829">
    <property type="term" value="C:cytosol"/>
    <property type="evidence" value="ECO:0007669"/>
    <property type="project" value="TreeGrafter"/>
</dbReference>
<dbReference type="Pfam" id="PF01735">
    <property type="entry name" value="PLA2_B"/>
    <property type="match status" value="2"/>
</dbReference>
<evidence type="ECO:0000256" key="5">
    <source>
        <dbReference type="ARBA" id="ARBA00023180"/>
    </source>
</evidence>
<protein>
    <recommendedName>
        <fullName evidence="1">lysophospholipase</fullName>
        <ecNumber evidence="1">3.1.1.5</ecNumber>
    </recommendedName>
</protein>
<evidence type="ECO:0000256" key="7">
    <source>
        <dbReference type="SAM" id="SignalP"/>
    </source>
</evidence>
<keyword evidence="6" id="KW-0442">Lipid degradation</keyword>
<dbReference type="InterPro" id="IPR002642">
    <property type="entry name" value="LysoPLipase_cat_dom"/>
</dbReference>
<dbReference type="GO" id="GO:0004623">
    <property type="term" value="F:phospholipase A2 activity"/>
    <property type="evidence" value="ECO:0007669"/>
    <property type="project" value="TreeGrafter"/>
</dbReference>
<reference evidence="9 10" key="1">
    <citation type="journal article" date="2014" name="Mol. Plant">
        <title>Chromosome Scale Genome Assembly and Transcriptome Profiling of Nannochloropsis gaditana in Nitrogen Depletion.</title>
        <authorList>
            <person name="Corteggiani Carpinelli E."/>
            <person name="Telatin A."/>
            <person name="Vitulo N."/>
            <person name="Forcato C."/>
            <person name="D'Angelo M."/>
            <person name="Schiavon R."/>
            <person name="Vezzi A."/>
            <person name="Giacometti G.M."/>
            <person name="Morosinotto T."/>
            <person name="Valle G."/>
        </authorList>
    </citation>
    <scope>NUCLEOTIDE SEQUENCE [LARGE SCALE GENOMIC DNA]</scope>
    <source>
        <strain evidence="9 10">B-31</strain>
    </source>
</reference>
<keyword evidence="10" id="KW-1185">Reference proteome</keyword>
<comment type="caution">
    <text evidence="9">The sequence shown here is derived from an EMBL/GenBank/DDBJ whole genome shotgun (WGS) entry which is preliminary data.</text>
</comment>
<dbReference type="PANTHER" id="PTHR10728:SF33">
    <property type="entry name" value="LYSOPHOSPHOLIPASE 1-RELATED"/>
    <property type="match status" value="1"/>
</dbReference>
<dbReference type="Proteomes" id="UP000019335">
    <property type="component" value="Chromosome 2"/>
</dbReference>
<dbReference type="EC" id="3.1.1.5" evidence="1"/>
<dbReference type="Gene3D" id="3.40.1090.10">
    <property type="entry name" value="Cytosolic phospholipase A2 catalytic domain"/>
    <property type="match status" value="1"/>
</dbReference>
<evidence type="ECO:0000256" key="2">
    <source>
        <dbReference type="ARBA" id="ARBA00022729"/>
    </source>
</evidence>
<keyword evidence="3 6" id="KW-0378">Hydrolase</keyword>
<evidence type="ECO:0000256" key="4">
    <source>
        <dbReference type="ARBA" id="ARBA00023098"/>
    </source>
</evidence>
<accession>W7U1W7</accession>
<dbReference type="InterPro" id="IPR016035">
    <property type="entry name" value="Acyl_Trfase/lysoPLipase"/>
</dbReference>
<evidence type="ECO:0000256" key="3">
    <source>
        <dbReference type="ARBA" id="ARBA00022801"/>
    </source>
</evidence>
<feature type="chain" id="PRO_5004904119" description="lysophospholipase" evidence="7">
    <location>
        <begin position="18"/>
        <end position="1046"/>
    </location>
</feature>
<evidence type="ECO:0000259" key="8">
    <source>
        <dbReference type="PROSITE" id="PS51210"/>
    </source>
</evidence>
<evidence type="ECO:0000313" key="10">
    <source>
        <dbReference type="Proteomes" id="UP000019335"/>
    </source>
</evidence>
<keyword evidence="4 6" id="KW-0443">Lipid metabolism</keyword>
<dbReference type="AlphaFoldDB" id="W7U1W7"/>
<dbReference type="SUPFAM" id="SSF52151">
    <property type="entry name" value="FabD/lysophospholipase-like"/>
    <property type="match status" value="1"/>
</dbReference>
<dbReference type="PANTHER" id="PTHR10728">
    <property type="entry name" value="CYTOSOLIC PHOSPHOLIPASE A2"/>
    <property type="match status" value="1"/>
</dbReference>
<keyword evidence="5" id="KW-0325">Glycoprotein</keyword>
<sequence>MARYCLALAFLLLGVLGRSPCSSATSVACPGSPFTFHFRIQFDKTLSRSSSLQAADAVLDFFLDGQLPADLFVTKTTTLQDVCESSIETLSVSFKSARNAVLQYMRSVKRASTHTSRKGRRRMLGGGIRRMFAVVSMRGTAGMRAIKTHQVSGRLQTLLAQNGTSVSVISSVQKGPARLPNLKAGAKAVSVSQVNLPAPTHTFQAYAASPTFKFFIPIILADSDFTGDLIPDVVASEDNAVLQPTQYRVTAVYRSSRKEGDWTQLTGREKRMFAFKTLRRDKQVRLRLNMKVSPFYWRLRGQKDRSKSPKTLQAMREFLSHQGLKLSAGSDYSSTGGERGPRFLKWAQGNVNQSAALLDDETAFHTDNYAAADYAQDYAIIFRSRSSSAPLRMDVTVIPLVTRNRQPSGSLSPAKSRVCLPGDAAQGLSNVGSGIPERLSEQSACPMFRERTTSPSNVLDDGSFEGLHPEESEWVKQRSLKTGPKLAAFIDEHLFPMNYSTPPNLKLAIAVSGGGKRSLYNAAGVTSGLAQAGVLDLATWMAGSSGGSWLVGGVYGASLEEEALVDPGSYIEERLTDVSKSIFDGTFCANDVLTNFGVNGVASLPVAPFASQPSAAATSASILCQSELKFQSPGIKPTQLGSSALAEYWGRALGYQLLGTSSLDGGVGVTMSGLLEHGLLAEHQAPLPLIILQKGQGAKPFLWEVSPFDVGVHKGDVHVSYPTALLGTDLSDASKRCTTKLDQLSWLMGVSGWIFPLALEYAGGTLQSLVCGEAGSACQPVSISNPFFGHTGPSQAAVEGGSPGLFSSIEAPMWDGSATFNNPAWPFVTPTRMADVMIVIDSGGAEGAEETDPPLSRAPLANCASDAATRCTSNTFYELSGPLNGRCCSACSPLLDFSCWPTPNPSMNDLFRLSAYSDEHTLPADIPQPGFEDPKHATQVSFFGCRQPNVTAIVYIPNRVVSSGKSGFTGLRGALEFNELFGIPADPLTAPEIRDILRNGEDQVGQMDFKKCLACLFAASLPEQDRENFWTVTRECTACLETYCQA</sequence>
<dbReference type="PROSITE" id="PS51210">
    <property type="entry name" value="PLA2C"/>
    <property type="match status" value="1"/>
</dbReference>
<organism evidence="9 10">
    <name type="scientific">Nannochloropsis gaditana</name>
    <dbReference type="NCBI Taxonomy" id="72520"/>
    <lineage>
        <taxon>Eukaryota</taxon>
        <taxon>Sar</taxon>
        <taxon>Stramenopiles</taxon>
        <taxon>Ochrophyta</taxon>
        <taxon>Eustigmatophyceae</taxon>
        <taxon>Eustigmatales</taxon>
        <taxon>Monodopsidaceae</taxon>
        <taxon>Nannochloropsis</taxon>
    </lineage>
</organism>
<dbReference type="OrthoDB" id="4084751at2759"/>
<proteinExistence type="predicted"/>
<feature type="signal peptide" evidence="7">
    <location>
        <begin position="1"/>
        <end position="17"/>
    </location>
</feature>
<gene>
    <name evidence="9" type="ORF">Naga_100017g25</name>
</gene>
<name>W7U1W7_9STRA</name>
<dbReference type="SMART" id="SM00022">
    <property type="entry name" value="PLAc"/>
    <property type="match status" value="1"/>
</dbReference>
<dbReference type="GO" id="GO:0046475">
    <property type="term" value="P:glycerophospholipid catabolic process"/>
    <property type="evidence" value="ECO:0007669"/>
    <property type="project" value="TreeGrafter"/>
</dbReference>
<dbReference type="PROSITE" id="PS51257">
    <property type="entry name" value="PROKAR_LIPOPROTEIN"/>
    <property type="match status" value="1"/>
</dbReference>
<feature type="domain" description="PLA2c" evidence="8">
    <location>
        <begin position="453"/>
        <end position="1046"/>
    </location>
</feature>